<organism evidence="2 3">
    <name type="scientific">Candidatus Roizmanbacteria bacterium RIFCSPLOWO2_01_FULL_38_11</name>
    <dbReference type="NCBI Taxonomy" id="1802060"/>
    <lineage>
        <taxon>Bacteria</taxon>
        <taxon>Candidatus Roizmaniibacteriota</taxon>
    </lineage>
</organism>
<evidence type="ECO:0000256" key="1">
    <source>
        <dbReference type="SAM" id="Phobius"/>
    </source>
</evidence>
<reference evidence="2 3" key="1">
    <citation type="journal article" date="2016" name="Nat. Commun.">
        <title>Thousands of microbial genomes shed light on interconnected biogeochemical processes in an aquifer system.</title>
        <authorList>
            <person name="Anantharaman K."/>
            <person name="Brown C.T."/>
            <person name="Hug L.A."/>
            <person name="Sharon I."/>
            <person name="Castelle C.J."/>
            <person name="Probst A.J."/>
            <person name="Thomas B.C."/>
            <person name="Singh A."/>
            <person name="Wilkins M.J."/>
            <person name="Karaoz U."/>
            <person name="Brodie E.L."/>
            <person name="Williams K.H."/>
            <person name="Hubbard S.S."/>
            <person name="Banfield J.F."/>
        </authorList>
    </citation>
    <scope>NUCLEOTIDE SEQUENCE [LARGE SCALE GENOMIC DNA]</scope>
</reference>
<feature type="transmembrane region" description="Helical" evidence="1">
    <location>
        <begin position="29"/>
        <end position="50"/>
    </location>
</feature>
<accession>A0A1F7IPF2</accession>
<dbReference type="AlphaFoldDB" id="A0A1F7IPF2"/>
<sequence>MKDENDDSLQEKETLYYRQPSIFDKGKEFIFGIGVVCISLFVGVLVMNLFDKSRSLDTTSLRKQNIPTETSTPEITPEFTVIPSQEIISSPTVFEPKELYYISQKNNFQVKHPSLNVNPCVSVPFGMSDGYVTDVVLAKGEPENDESCGEYWITIGLYPQAKESDIDGIINTYFQTFNKDEYLITEGTIAQKNTKILAKKLDPNSKLYIFSKTENGPVYIIEIVGISKSKNLDEIERTLSTFELI</sequence>
<evidence type="ECO:0000313" key="3">
    <source>
        <dbReference type="Proteomes" id="UP000179072"/>
    </source>
</evidence>
<evidence type="ECO:0000313" key="2">
    <source>
        <dbReference type="EMBL" id="OGK45257.1"/>
    </source>
</evidence>
<evidence type="ECO:0008006" key="4">
    <source>
        <dbReference type="Google" id="ProtNLM"/>
    </source>
</evidence>
<protein>
    <recommendedName>
        <fullName evidence="4">DUF4367 domain-containing protein</fullName>
    </recommendedName>
</protein>
<name>A0A1F7IPF2_9BACT</name>
<proteinExistence type="predicted"/>
<keyword evidence="1" id="KW-0472">Membrane</keyword>
<dbReference type="Proteomes" id="UP000179072">
    <property type="component" value="Unassembled WGS sequence"/>
</dbReference>
<dbReference type="STRING" id="1802060.A2957_01460"/>
<keyword evidence="1" id="KW-1133">Transmembrane helix</keyword>
<dbReference type="EMBL" id="MGAK01000004">
    <property type="protein sequence ID" value="OGK45257.1"/>
    <property type="molecule type" value="Genomic_DNA"/>
</dbReference>
<keyword evidence="1" id="KW-0812">Transmembrane</keyword>
<gene>
    <name evidence="2" type="ORF">A2957_01460</name>
</gene>
<comment type="caution">
    <text evidence="2">The sequence shown here is derived from an EMBL/GenBank/DDBJ whole genome shotgun (WGS) entry which is preliminary data.</text>
</comment>